<comment type="caution">
    <text evidence="1">The sequence shown here is derived from an EMBL/GenBank/DDBJ whole genome shotgun (WGS) entry which is preliminary data.</text>
</comment>
<evidence type="ECO:0008006" key="3">
    <source>
        <dbReference type="Google" id="ProtNLM"/>
    </source>
</evidence>
<organism evidence="1 2">
    <name type="scientific">Mucilaginibacter psychrotolerans</name>
    <dbReference type="NCBI Taxonomy" id="1524096"/>
    <lineage>
        <taxon>Bacteria</taxon>
        <taxon>Pseudomonadati</taxon>
        <taxon>Bacteroidota</taxon>
        <taxon>Sphingobacteriia</taxon>
        <taxon>Sphingobacteriales</taxon>
        <taxon>Sphingobacteriaceae</taxon>
        <taxon>Mucilaginibacter</taxon>
    </lineage>
</organism>
<dbReference type="EMBL" id="SOZE01000016">
    <property type="protein sequence ID" value="TFF36303.1"/>
    <property type="molecule type" value="Genomic_DNA"/>
</dbReference>
<sequence>MAKVKGNNINQLIRSLGNDVALHHGNDAVDNIFIDFIGDIDGDKIPDIIISDAGYAFGSTSLYLSKPAGDGAILKRAADFGQSN</sequence>
<keyword evidence="2" id="KW-1185">Reference proteome</keyword>
<gene>
    <name evidence="1" type="ORF">E2R66_15820</name>
</gene>
<dbReference type="Proteomes" id="UP000297540">
    <property type="component" value="Unassembled WGS sequence"/>
</dbReference>
<dbReference type="AlphaFoldDB" id="A0A4Y8SB23"/>
<evidence type="ECO:0000313" key="1">
    <source>
        <dbReference type="EMBL" id="TFF36303.1"/>
    </source>
</evidence>
<proteinExistence type="predicted"/>
<dbReference type="RefSeq" id="WP_133232364.1">
    <property type="nucleotide sequence ID" value="NZ_SOZE01000016.1"/>
</dbReference>
<accession>A0A4Y8SB23</accession>
<name>A0A4Y8SB23_9SPHI</name>
<reference evidence="1 2" key="1">
    <citation type="journal article" date="2017" name="Int. J. Syst. Evol. Microbiol.">
        <title>Mucilaginibacterpsychrotolerans sp. nov., isolated from peatlands.</title>
        <authorList>
            <person name="Deng Y."/>
            <person name="Shen L."/>
            <person name="Xu B."/>
            <person name="Liu Y."/>
            <person name="Gu Z."/>
            <person name="Liu H."/>
            <person name="Zhou Y."/>
        </authorList>
    </citation>
    <scope>NUCLEOTIDE SEQUENCE [LARGE SCALE GENOMIC DNA]</scope>
    <source>
        <strain evidence="1 2">NH7-4</strain>
    </source>
</reference>
<protein>
    <recommendedName>
        <fullName evidence="3">VCBS repeat-containing protein</fullName>
    </recommendedName>
</protein>
<evidence type="ECO:0000313" key="2">
    <source>
        <dbReference type="Proteomes" id="UP000297540"/>
    </source>
</evidence>